<evidence type="ECO:0008006" key="6">
    <source>
        <dbReference type="Google" id="ProtNLM"/>
    </source>
</evidence>
<name>A0A163JF48_ABSGL</name>
<dbReference type="OrthoDB" id="9995434at2759"/>
<dbReference type="AlphaFoldDB" id="A0A163JF48"/>
<dbReference type="Gene3D" id="3.40.350.10">
    <property type="entry name" value="Creatinase/prolidase N-terminal domain"/>
    <property type="match status" value="1"/>
</dbReference>
<dbReference type="EMBL" id="LT552383">
    <property type="protein sequence ID" value="SAL98914.1"/>
    <property type="molecule type" value="Genomic_DNA"/>
</dbReference>
<evidence type="ECO:0000259" key="2">
    <source>
        <dbReference type="Pfam" id="PF00557"/>
    </source>
</evidence>
<dbReference type="Pfam" id="PF00557">
    <property type="entry name" value="Peptidase_M24"/>
    <property type="match status" value="1"/>
</dbReference>
<protein>
    <recommendedName>
        <fullName evidence="6">Peptidase M24 domain-containing protein</fullName>
    </recommendedName>
</protein>
<dbReference type="Pfam" id="PF01321">
    <property type="entry name" value="Creatinase_N"/>
    <property type="match status" value="1"/>
</dbReference>
<evidence type="ECO:0000313" key="4">
    <source>
        <dbReference type="EMBL" id="SAL98914.1"/>
    </source>
</evidence>
<dbReference type="STRING" id="4829.A0A163JF48"/>
<dbReference type="PANTHER" id="PTHR46112:SF2">
    <property type="entry name" value="XAA-PRO AMINOPEPTIDASE P-RELATED"/>
    <property type="match status" value="1"/>
</dbReference>
<sequence length="471" mass="52243">MTLGNNETTPMLPRRQSSNHWNKLKHKTMLLRTLLVLGILAGLVVGIAALQYGHPGAPPPPFNDNDDWHQALDALAQDAKGCVDSLTRVPGEQYINRQNRLFDTMQQEGVFAYVMEPSATLLYYTNLTWSRTERPFLVVFTDDRQMTIITPAFEATRAKEQWIKANLPTAINPSMVEWVEHGSAFDTVRNVLGSHNSQSQAIQIEPTTRYFIAEGIRTSVDHSVHVASLTLQQLRMVKTQEELAIMRCANQITARAIGTVQHHGIHIGMSEQTIEQRMTEALHRVGLTETWVVALVDANAAFPHGQPGKPHDVTPSSLVLIDTGGQLYDYQSDTTRTFFIDPAAVNHTIKAAWRTVHNAQQAVLDNIKKGDSCAHVDLTARNLISDAGWGDAFTHRLGHGIGLEMHEEPYMNQGNTKCFLKPGFTFSVEPGIYVPGEFGIRLEDIVVVNEHGSLDLLTDGLAVDPWTSSSS</sequence>
<keyword evidence="1" id="KW-0812">Transmembrane</keyword>
<dbReference type="PANTHER" id="PTHR46112">
    <property type="entry name" value="AMINOPEPTIDASE"/>
    <property type="match status" value="1"/>
</dbReference>
<dbReference type="InterPro" id="IPR029149">
    <property type="entry name" value="Creatin/AminoP/Spt16_N"/>
</dbReference>
<feature type="domain" description="Peptidase M24" evidence="2">
    <location>
        <begin position="245"/>
        <end position="450"/>
    </location>
</feature>
<dbReference type="InParanoid" id="A0A163JF48"/>
<dbReference type="OMA" id="GLEMHEH"/>
<accession>A0A163JF48</accession>
<dbReference type="Proteomes" id="UP000078561">
    <property type="component" value="Unassembled WGS sequence"/>
</dbReference>
<evidence type="ECO:0000256" key="1">
    <source>
        <dbReference type="SAM" id="Phobius"/>
    </source>
</evidence>
<evidence type="ECO:0000313" key="5">
    <source>
        <dbReference type="Proteomes" id="UP000078561"/>
    </source>
</evidence>
<dbReference type="SUPFAM" id="SSF55920">
    <property type="entry name" value="Creatinase/aminopeptidase"/>
    <property type="match status" value="1"/>
</dbReference>
<dbReference type="SUPFAM" id="SSF53092">
    <property type="entry name" value="Creatinase/prolidase N-terminal domain"/>
    <property type="match status" value="1"/>
</dbReference>
<dbReference type="InterPro" id="IPR050659">
    <property type="entry name" value="Peptidase_M24B"/>
</dbReference>
<evidence type="ECO:0000259" key="3">
    <source>
        <dbReference type="Pfam" id="PF01321"/>
    </source>
</evidence>
<dbReference type="InterPro" id="IPR036005">
    <property type="entry name" value="Creatinase/aminopeptidase-like"/>
</dbReference>
<keyword evidence="1" id="KW-0472">Membrane</keyword>
<reference evidence="4" key="1">
    <citation type="submission" date="2016-04" db="EMBL/GenBank/DDBJ databases">
        <authorList>
            <person name="Evans L.H."/>
            <person name="Alamgir A."/>
            <person name="Owens N."/>
            <person name="Weber N.D."/>
            <person name="Virtaneva K."/>
            <person name="Barbian K."/>
            <person name="Babar A."/>
            <person name="Rosenke K."/>
        </authorList>
    </citation>
    <scope>NUCLEOTIDE SEQUENCE [LARGE SCALE GENOMIC DNA]</scope>
    <source>
        <strain evidence="4">CBS 101.48</strain>
    </source>
</reference>
<feature type="domain" description="Creatinase N-terminal" evidence="3">
    <location>
        <begin position="97"/>
        <end position="237"/>
    </location>
</feature>
<proteinExistence type="predicted"/>
<gene>
    <name evidence="4" type="primary">ABSGL_04485.1 scaffold 5475</name>
</gene>
<organism evidence="4">
    <name type="scientific">Absidia glauca</name>
    <name type="common">Pin mould</name>
    <dbReference type="NCBI Taxonomy" id="4829"/>
    <lineage>
        <taxon>Eukaryota</taxon>
        <taxon>Fungi</taxon>
        <taxon>Fungi incertae sedis</taxon>
        <taxon>Mucoromycota</taxon>
        <taxon>Mucoromycotina</taxon>
        <taxon>Mucoromycetes</taxon>
        <taxon>Mucorales</taxon>
        <taxon>Cunninghamellaceae</taxon>
        <taxon>Absidia</taxon>
    </lineage>
</organism>
<keyword evidence="5" id="KW-1185">Reference proteome</keyword>
<dbReference type="Gene3D" id="3.90.230.10">
    <property type="entry name" value="Creatinase/methionine aminopeptidase superfamily"/>
    <property type="match status" value="1"/>
</dbReference>
<dbReference type="InterPro" id="IPR000994">
    <property type="entry name" value="Pept_M24"/>
</dbReference>
<keyword evidence="1" id="KW-1133">Transmembrane helix</keyword>
<feature type="transmembrane region" description="Helical" evidence="1">
    <location>
        <begin position="29"/>
        <end position="52"/>
    </location>
</feature>
<dbReference type="InterPro" id="IPR000587">
    <property type="entry name" value="Creatinase_N"/>
</dbReference>